<evidence type="ECO:0000256" key="10">
    <source>
        <dbReference type="SAM" id="Phobius"/>
    </source>
</evidence>
<dbReference type="GO" id="GO:0005524">
    <property type="term" value="F:ATP binding"/>
    <property type="evidence" value="ECO:0007669"/>
    <property type="project" value="UniProtKB-KW"/>
</dbReference>
<gene>
    <name evidence="12" type="ORF">DFR70_103386</name>
</gene>
<dbReference type="Gene3D" id="3.40.50.300">
    <property type="entry name" value="P-loop containing nucleotide triphosphate hydrolases"/>
    <property type="match status" value="1"/>
</dbReference>
<dbReference type="AlphaFoldDB" id="A0A318KT21"/>
<evidence type="ECO:0000256" key="4">
    <source>
        <dbReference type="ARBA" id="ARBA00022741"/>
    </source>
</evidence>
<dbReference type="Pfam" id="PF00005">
    <property type="entry name" value="ABC_tran"/>
    <property type="match status" value="1"/>
</dbReference>
<reference evidence="12 13" key="1">
    <citation type="submission" date="2018-05" db="EMBL/GenBank/DDBJ databases">
        <title>Genomic Encyclopedia of Type Strains, Phase IV (KMG-IV): sequencing the most valuable type-strain genomes for metagenomic binning, comparative biology and taxonomic classification.</title>
        <authorList>
            <person name="Goeker M."/>
        </authorList>
    </citation>
    <scope>NUCLEOTIDE SEQUENCE [LARGE SCALE GENOMIC DNA]</scope>
    <source>
        <strain evidence="12 13">DSM 44704</strain>
    </source>
</reference>
<dbReference type="InterPro" id="IPR036640">
    <property type="entry name" value="ABC1_TM_sf"/>
</dbReference>
<comment type="similarity">
    <text evidence="9">Belongs to the ABC transporter superfamily. Siderophore-Fe(3+) uptake transporter (SIUT) (TC 3.A.1.21) family.</text>
</comment>
<keyword evidence="7 10" id="KW-1133">Transmembrane helix</keyword>
<dbReference type="SMART" id="SM00382">
    <property type="entry name" value="AAA"/>
    <property type="match status" value="1"/>
</dbReference>
<keyword evidence="4" id="KW-0547">Nucleotide-binding</keyword>
<keyword evidence="2" id="KW-0997">Cell inner membrane</keyword>
<evidence type="ECO:0000313" key="12">
    <source>
        <dbReference type="EMBL" id="PXX66637.1"/>
    </source>
</evidence>
<evidence type="ECO:0000259" key="11">
    <source>
        <dbReference type="PROSITE" id="PS50893"/>
    </source>
</evidence>
<dbReference type="SUPFAM" id="SSF52540">
    <property type="entry name" value="P-loop containing nucleoside triphosphate hydrolases"/>
    <property type="match status" value="1"/>
</dbReference>
<keyword evidence="6" id="KW-1278">Translocase</keyword>
<evidence type="ECO:0000256" key="2">
    <source>
        <dbReference type="ARBA" id="ARBA00022519"/>
    </source>
</evidence>
<evidence type="ECO:0000256" key="9">
    <source>
        <dbReference type="ARBA" id="ARBA00023455"/>
    </source>
</evidence>
<dbReference type="InterPro" id="IPR027417">
    <property type="entry name" value="P-loop_NTPase"/>
</dbReference>
<feature type="domain" description="ABC transporter" evidence="11">
    <location>
        <begin position="405"/>
        <end position="648"/>
    </location>
</feature>
<keyword evidence="13" id="KW-1185">Reference proteome</keyword>
<feature type="transmembrane region" description="Helical" evidence="10">
    <location>
        <begin position="198"/>
        <end position="217"/>
    </location>
</feature>
<proteinExistence type="inferred from homology"/>
<dbReference type="GO" id="GO:0042626">
    <property type="term" value="F:ATPase-coupled transmembrane transporter activity"/>
    <property type="evidence" value="ECO:0007669"/>
    <property type="project" value="TreeGrafter"/>
</dbReference>
<dbReference type="PANTHER" id="PTHR24221">
    <property type="entry name" value="ATP-BINDING CASSETTE SUB-FAMILY B"/>
    <property type="match status" value="1"/>
</dbReference>
<evidence type="ECO:0000256" key="7">
    <source>
        <dbReference type="ARBA" id="ARBA00022989"/>
    </source>
</evidence>
<dbReference type="InterPro" id="IPR017871">
    <property type="entry name" value="ABC_transporter-like_CS"/>
</dbReference>
<sequence length="658" mass="70633">MSRRLSGIIIWGGTVRKVRLPKANGPQARSLLFALENIAEPGWVKDRHSVASVSTVDSFRNLPKTLRLTIATGWGAAPLLVIAAGVISVVSGILTAFGLLATADALSVLLRTTITPERISESIPEVSLVLVIYSARALIESLERTVEASVRPHVACAAENNLARVVSGIDVIAFEDASFRELAAQGGQAGVRALANSVTPLLGLLSSIATVTASVVATSLFHPLLAIGVVVACVPSAWAASRSSRLNNLHMLGTVSDHLQKSILAEISTDSRFAMERAVFGLRDRLIVEYELVSKRLCQKEITSGLKRARIQLAGRALSGLSGAVAFGVLAILLYTRWIDVAVAGAAAVAMRVSITSVTGAAGRLYNLFELGFSIELYKDLLRGAAERRRSVGSVAFLETGPDIITMSAVGFCYPGHSRPSLCDINLTIGRGEVVAIVGRNGSGKSTLAKIIGGLYVPSIGKVFWNSVDLAYVRENDIRKNVSFVAQTPMAWPTTAGNNVEIGCHADLPIKEWWDRSLKVSGAGDVIDSLPHKMETLLSTRFVDGRDLSVGQWQRLAIARALVRNGSILIADEATSALDPHAESQVLEFLTSSKESMNQVTTIFVTHRILNARKADRIVVMEGGRIVETGSHNELMQNPEGHYRLMYEVQVPPINTRG</sequence>
<keyword evidence="3 10" id="KW-0812">Transmembrane</keyword>
<accession>A0A318KT21</accession>
<evidence type="ECO:0000256" key="6">
    <source>
        <dbReference type="ARBA" id="ARBA00022967"/>
    </source>
</evidence>
<comment type="subcellular location">
    <subcellularLocation>
        <location evidence="1">Cell membrane</location>
        <topology evidence="1">Multi-pass membrane protein</topology>
    </subcellularLocation>
</comment>
<comment type="caution">
    <text evidence="12">The sequence shown here is derived from an EMBL/GenBank/DDBJ whole genome shotgun (WGS) entry which is preliminary data.</text>
</comment>
<evidence type="ECO:0000256" key="1">
    <source>
        <dbReference type="ARBA" id="ARBA00004651"/>
    </source>
</evidence>
<feature type="transmembrane region" description="Helical" evidence="10">
    <location>
        <begin position="223"/>
        <end position="241"/>
    </location>
</feature>
<dbReference type="InterPro" id="IPR003439">
    <property type="entry name" value="ABC_transporter-like_ATP-bd"/>
</dbReference>
<dbReference type="PANTHER" id="PTHR24221:SF654">
    <property type="entry name" value="ATP-BINDING CASSETTE SUB-FAMILY B MEMBER 6"/>
    <property type="match status" value="1"/>
</dbReference>
<dbReference type="OrthoDB" id="9806127at2"/>
<protein>
    <submittedName>
        <fullName evidence="12">ATP-binding cassette subfamily B protein</fullName>
    </submittedName>
</protein>
<keyword evidence="8 10" id="KW-0472">Membrane</keyword>
<dbReference type="SUPFAM" id="SSF90123">
    <property type="entry name" value="ABC transporter transmembrane region"/>
    <property type="match status" value="1"/>
</dbReference>
<dbReference type="Gene3D" id="1.20.1560.10">
    <property type="entry name" value="ABC transporter type 1, transmembrane domain"/>
    <property type="match status" value="1"/>
</dbReference>
<evidence type="ECO:0000256" key="8">
    <source>
        <dbReference type="ARBA" id="ARBA00023136"/>
    </source>
</evidence>
<organism evidence="12 13">
    <name type="scientific">Nocardia tenerifensis</name>
    <dbReference type="NCBI Taxonomy" id="228006"/>
    <lineage>
        <taxon>Bacteria</taxon>
        <taxon>Bacillati</taxon>
        <taxon>Actinomycetota</taxon>
        <taxon>Actinomycetes</taxon>
        <taxon>Mycobacteriales</taxon>
        <taxon>Nocardiaceae</taxon>
        <taxon>Nocardia</taxon>
    </lineage>
</organism>
<dbReference type="PROSITE" id="PS50893">
    <property type="entry name" value="ABC_TRANSPORTER_2"/>
    <property type="match status" value="1"/>
</dbReference>
<name>A0A318KT21_9NOCA</name>
<evidence type="ECO:0000313" key="13">
    <source>
        <dbReference type="Proteomes" id="UP000247569"/>
    </source>
</evidence>
<evidence type="ECO:0000256" key="3">
    <source>
        <dbReference type="ARBA" id="ARBA00022692"/>
    </source>
</evidence>
<dbReference type="GO" id="GO:0005886">
    <property type="term" value="C:plasma membrane"/>
    <property type="evidence" value="ECO:0007669"/>
    <property type="project" value="UniProtKB-SubCell"/>
</dbReference>
<keyword evidence="5 12" id="KW-0067">ATP-binding</keyword>
<dbReference type="EMBL" id="QJKF01000003">
    <property type="protein sequence ID" value="PXX66637.1"/>
    <property type="molecule type" value="Genomic_DNA"/>
</dbReference>
<keyword evidence="2" id="KW-1003">Cell membrane</keyword>
<dbReference type="GO" id="GO:0016887">
    <property type="term" value="F:ATP hydrolysis activity"/>
    <property type="evidence" value="ECO:0007669"/>
    <property type="project" value="InterPro"/>
</dbReference>
<dbReference type="Proteomes" id="UP000247569">
    <property type="component" value="Unassembled WGS sequence"/>
</dbReference>
<dbReference type="InterPro" id="IPR003593">
    <property type="entry name" value="AAA+_ATPase"/>
</dbReference>
<dbReference type="InterPro" id="IPR039421">
    <property type="entry name" value="Type_1_exporter"/>
</dbReference>
<feature type="transmembrane region" description="Helical" evidence="10">
    <location>
        <begin position="317"/>
        <end position="335"/>
    </location>
</feature>
<dbReference type="PROSITE" id="PS00211">
    <property type="entry name" value="ABC_TRANSPORTER_1"/>
    <property type="match status" value="1"/>
</dbReference>
<evidence type="ECO:0000256" key="5">
    <source>
        <dbReference type="ARBA" id="ARBA00022840"/>
    </source>
</evidence>